<dbReference type="RefSeq" id="WP_085364783.1">
    <property type="nucleotide sequence ID" value="NZ_CAUJPZ010000025.1"/>
</dbReference>
<keyword evidence="3" id="KW-1185">Reference proteome</keyword>
<comment type="caution">
    <text evidence="2">The sequence shown here is derived from an EMBL/GenBank/DDBJ whole genome shotgun (WGS) entry which is preliminary data.</text>
</comment>
<organism evidence="2 3">
    <name type="scientific">Neisseria dentiae</name>
    <dbReference type="NCBI Taxonomy" id="194197"/>
    <lineage>
        <taxon>Bacteria</taxon>
        <taxon>Pseudomonadati</taxon>
        <taxon>Pseudomonadota</taxon>
        <taxon>Betaproteobacteria</taxon>
        <taxon>Neisseriales</taxon>
        <taxon>Neisseriaceae</taxon>
        <taxon>Neisseria</taxon>
    </lineage>
</organism>
<sequence length="164" mass="17680">MNKHLIALTAAFVLAACSSGVPKPQTLPQFQSGGGWFQLEQRDAAGNVVQSSLLAVEQGADGVRFVQTDPLGAPLSRQVLSKKGWRNDGFVMPNASARRLFAAMLPLFAADGAAVYLGLQRSRAENGECFSQKGRTLWCSAQTGNGWLVTFPDQTKWSVVPIRD</sequence>
<feature type="chain" id="PRO_5012936729" description="Lipoprotein" evidence="1">
    <location>
        <begin position="16"/>
        <end position="164"/>
    </location>
</feature>
<feature type="signal peptide" evidence="1">
    <location>
        <begin position="1"/>
        <end position="15"/>
    </location>
</feature>
<keyword evidence="1" id="KW-0732">Signal</keyword>
<evidence type="ECO:0008006" key="4">
    <source>
        <dbReference type="Google" id="ProtNLM"/>
    </source>
</evidence>
<dbReference type="AlphaFoldDB" id="A0A1X3DGE2"/>
<proteinExistence type="predicted"/>
<accession>A0A1X3DGE2</accession>
<reference evidence="3" key="1">
    <citation type="submission" date="2017-01" db="EMBL/GenBank/DDBJ databases">
        <authorList>
            <person name="Wolfgang W.J."/>
            <person name="Cole J."/>
            <person name="Wroblewski D."/>
            <person name="Mcginnis J."/>
            <person name="Musser K.A."/>
        </authorList>
    </citation>
    <scope>NUCLEOTIDE SEQUENCE [LARGE SCALE GENOMIC DNA]</scope>
    <source>
        <strain evidence="3">DSM 19151</strain>
    </source>
</reference>
<evidence type="ECO:0000313" key="2">
    <source>
        <dbReference type="EMBL" id="OSI18774.1"/>
    </source>
</evidence>
<evidence type="ECO:0000256" key="1">
    <source>
        <dbReference type="SAM" id="SignalP"/>
    </source>
</evidence>
<name>A0A1X3DGE2_9NEIS</name>
<dbReference type="EMBL" id="MTBO01000001">
    <property type="protein sequence ID" value="OSI18774.1"/>
    <property type="molecule type" value="Genomic_DNA"/>
</dbReference>
<dbReference type="GeneID" id="94580638"/>
<dbReference type="OrthoDB" id="8685017at2"/>
<dbReference type="Proteomes" id="UP000193118">
    <property type="component" value="Unassembled WGS sequence"/>
</dbReference>
<dbReference type="PROSITE" id="PS51257">
    <property type="entry name" value="PROKAR_LIPOPROTEIN"/>
    <property type="match status" value="1"/>
</dbReference>
<dbReference type="STRING" id="194197.BWD09_00490"/>
<protein>
    <recommendedName>
        <fullName evidence="4">Lipoprotein</fullName>
    </recommendedName>
</protein>
<evidence type="ECO:0000313" key="3">
    <source>
        <dbReference type="Proteomes" id="UP000193118"/>
    </source>
</evidence>
<gene>
    <name evidence="2" type="ORF">BWD09_00490</name>
</gene>